<name>A0A8S2PPD4_9BILA</name>
<reference evidence="2" key="1">
    <citation type="submission" date="2021-02" db="EMBL/GenBank/DDBJ databases">
        <authorList>
            <person name="Nowell W R."/>
        </authorList>
    </citation>
    <scope>NUCLEOTIDE SEQUENCE</scope>
</reference>
<organism evidence="2 4">
    <name type="scientific">Rotaria magnacalcarata</name>
    <dbReference type="NCBI Taxonomy" id="392030"/>
    <lineage>
        <taxon>Eukaryota</taxon>
        <taxon>Metazoa</taxon>
        <taxon>Spiralia</taxon>
        <taxon>Gnathifera</taxon>
        <taxon>Rotifera</taxon>
        <taxon>Eurotatoria</taxon>
        <taxon>Bdelloidea</taxon>
        <taxon>Philodinida</taxon>
        <taxon>Philodinidae</taxon>
        <taxon>Rotaria</taxon>
    </lineage>
</organism>
<proteinExistence type="predicted"/>
<dbReference type="EMBL" id="CAJOBI010006492">
    <property type="protein sequence ID" value="CAF4061709.1"/>
    <property type="molecule type" value="Genomic_DNA"/>
</dbReference>
<gene>
    <name evidence="3" type="ORF">GIL414_LOCUS31184</name>
    <name evidence="2" type="ORF">SMN809_LOCUS15230</name>
</gene>
<dbReference type="Proteomes" id="UP000676336">
    <property type="component" value="Unassembled WGS sequence"/>
</dbReference>
<feature type="non-terminal residue" evidence="2">
    <location>
        <position position="40"/>
    </location>
</feature>
<sequence>MDFADGEAKHETLCLKFKSSDIAKRFVKQFNEAKQATIKA</sequence>
<dbReference type="EMBL" id="CAJOBJ010062294">
    <property type="protein sequence ID" value="CAF4422991.1"/>
    <property type="molecule type" value="Genomic_DNA"/>
</dbReference>
<dbReference type="AlphaFoldDB" id="A0A8S2PPD4"/>
<evidence type="ECO:0000313" key="4">
    <source>
        <dbReference type="Proteomes" id="UP000676336"/>
    </source>
</evidence>
<dbReference type="InterPro" id="IPR011993">
    <property type="entry name" value="PH-like_dom_sf"/>
</dbReference>
<dbReference type="Pfam" id="PF00638">
    <property type="entry name" value="Ran_BP1"/>
    <property type="match status" value="1"/>
</dbReference>
<accession>A0A8S2PPD4</accession>
<evidence type="ECO:0000313" key="2">
    <source>
        <dbReference type="EMBL" id="CAF4061709.1"/>
    </source>
</evidence>
<dbReference type="SUPFAM" id="SSF50729">
    <property type="entry name" value="PH domain-like"/>
    <property type="match status" value="1"/>
</dbReference>
<dbReference type="Proteomes" id="UP000681720">
    <property type="component" value="Unassembled WGS sequence"/>
</dbReference>
<dbReference type="InterPro" id="IPR000156">
    <property type="entry name" value="Ran_bind_dom"/>
</dbReference>
<feature type="domain" description="RanBD1" evidence="1">
    <location>
        <begin position="2"/>
        <end position="35"/>
    </location>
</feature>
<dbReference type="Gene3D" id="2.30.29.30">
    <property type="entry name" value="Pleckstrin-homology domain (PH domain)/Phosphotyrosine-binding domain (PTB)"/>
    <property type="match status" value="1"/>
</dbReference>
<protein>
    <recommendedName>
        <fullName evidence="1">RanBD1 domain-containing protein</fullName>
    </recommendedName>
</protein>
<comment type="caution">
    <text evidence="2">The sequence shown here is derived from an EMBL/GenBank/DDBJ whole genome shotgun (WGS) entry which is preliminary data.</text>
</comment>
<evidence type="ECO:0000259" key="1">
    <source>
        <dbReference type="Pfam" id="PF00638"/>
    </source>
</evidence>
<evidence type="ECO:0000313" key="3">
    <source>
        <dbReference type="EMBL" id="CAF4422991.1"/>
    </source>
</evidence>